<keyword evidence="1" id="KW-0489">Methyltransferase</keyword>
<dbReference type="Proteomes" id="UP000509448">
    <property type="component" value="Chromosome"/>
</dbReference>
<dbReference type="PANTHER" id="PTHR36849:SF1">
    <property type="entry name" value="CYTOPLASMIC PROTEIN"/>
    <property type="match status" value="1"/>
</dbReference>
<accession>A0A4P2VMK2</accession>
<dbReference type="GeneID" id="55584686"/>
<dbReference type="AlphaFoldDB" id="A0A4P2VMK2"/>
<evidence type="ECO:0000313" key="1">
    <source>
        <dbReference type="EMBL" id="BBE42265.1"/>
    </source>
</evidence>
<dbReference type="KEGG" id="ccai:NAS2_0876"/>
<keyword evidence="1" id="KW-0808">Transferase</keyword>
<dbReference type="InterPro" id="IPR052552">
    <property type="entry name" value="YeaO-like"/>
</dbReference>
<dbReference type="GO" id="GO:0032259">
    <property type="term" value="P:methylation"/>
    <property type="evidence" value="ECO:0007669"/>
    <property type="project" value="UniProtKB-KW"/>
</dbReference>
<dbReference type="EMBL" id="AP018732">
    <property type="protein sequence ID" value="BBE42265.1"/>
    <property type="molecule type" value="Genomic_DNA"/>
</dbReference>
<dbReference type="PANTHER" id="PTHR36849">
    <property type="entry name" value="CYTOPLASMIC PROTEIN-RELATED"/>
    <property type="match status" value="1"/>
</dbReference>
<dbReference type="Pfam" id="PF22752">
    <property type="entry name" value="DUF488-N3i"/>
    <property type="match status" value="1"/>
</dbReference>
<gene>
    <name evidence="1" type="ORF">NAS2_0876</name>
</gene>
<protein>
    <submittedName>
        <fullName evidence="1">Probable uroporphyrin-III c-methyltransferase</fullName>
        <ecNumber evidence="1">2.1.1.107</ecNumber>
    </submittedName>
</protein>
<dbReference type="GO" id="GO:0004851">
    <property type="term" value="F:uroporphyrin-III C-methyltransferase activity"/>
    <property type="evidence" value="ECO:0007669"/>
    <property type="project" value="UniProtKB-EC"/>
</dbReference>
<organism evidence="1 2">
    <name type="scientific">Conexivisphaera calida</name>
    <dbReference type="NCBI Taxonomy" id="1874277"/>
    <lineage>
        <taxon>Archaea</taxon>
        <taxon>Nitrososphaerota</taxon>
        <taxon>Conexivisphaeria</taxon>
        <taxon>Conexivisphaerales</taxon>
        <taxon>Conexivisphaeraceae</taxon>
        <taxon>Conexivisphaera</taxon>
    </lineage>
</organism>
<sequence length="120" mass="14155">MAKVGVRVKVKRIYWPRDPDDGPWVLVERLWPRGVRRGSVDLWMKEAAPSPELRKWFSHDPSKWEEFRTRYLEELSRNPAVEELLEIARRGNVTLVYSARDEEHNGAVVLREFLEKALEG</sequence>
<dbReference type="RefSeq" id="WP_232085424.1">
    <property type="nucleotide sequence ID" value="NZ_AP018732.1"/>
</dbReference>
<proteinExistence type="predicted"/>
<reference evidence="1 2" key="1">
    <citation type="journal article" date="2019" name="ISME J.">
        <title>Isolation and characterization of a thermophilic sulfur- and iron-reducing thaumarchaeote from a terrestrial acidic hot spring.</title>
        <authorList>
            <person name="Kato S."/>
            <person name="Itoh T."/>
            <person name="Yuki M."/>
            <person name="Nagamori M."/>
            <person name="Ohnishi M."/>
            <person name="Uematsu K."/>
            <person name="Suzuki K."/>
            <person name="Takashina T."/>
            <person name="Ohkuma M."/>
        </authorList>
    </citation>
    <scope>NUCLEOTIDE SEQUENCE [LARGE SCALE GENOMIC DNA]</scope>
    <source>
        <strain evidence="1 2">NAS-02</strain>
    </source>
</reference>
<keyword evidence="2" id="KW-1185">Reference proteome</keyword>
<evidence type="ECO:0000313" key="2">
    <source>
        <dbReference type="Proteomes" id="UP000509448"/>
    </source>
</evidence>
<dbReference type="EC" id="2.1.1.107" evidence="1"/>
<name>A0A4P2VMK2_9ARCH</name>